<feature type="coiled-coil region" evidence="1">
    <location>
        <begin position="239"/>
        <end position="313"/>
    </location>
</feature>
<evidence type="ECO:0000313" key="4">
    <source>
        <dbReference type="EMBL" id="KAK1652044.1"/>
    </source>
</evidence>
<feature type="region of interest" description="Disordered" evidence="2">
    <location>
        <begin position="141"/>
        <end position="228"/>
    </location>
</feature>
<reference evidence="4" key="1">
    <citation type="submission" date="2023-07" db="EMBL/GenBank/DDBJ databases">
        <title>A chromosome-level genome assembly of Lolium multiflorum.</title>
        <authorList>
            <person name="Chen Y."/>
            <person name="Copetti D."/>
            <person name="Kolliker R."/>
            <person name="Studer B."/>
        </authorList>
    </citation>
    <scope>NUCLEOTIDE SEQUENCE</scope>
    <source>
        <strain evidence="4">02402/16</strain>
        <tissue evidence="4">Leaf</tissue>
    </source>
</reference>
<keyword evidence="3" id="KW-1133">Transmembrane helix</keyword>
<dbReference type="AlphaFoldDB" id="A0AAD8SI41"/>
<protein>
    <submittedName>
        <fullName evidence="4">Uncharacterized protein</fullName>
    </submittedName>
</protein>
<sequence>MARAHPMWLYSGPKDETRINAAELSEKELLDEVRRLTHFSQEDSIPLISSHIPFDADHPPTENSIDPDYVQDLPNDTSERGDSSVPVGSHTEGNMSSEAEHADPINPDAILINPKSAADDISDTAGSMHDDDADHAAFVNAATEEAKALPSKRSSDGFADEDDLWDLEEDFIEPPPKKSKTGTAPTDLVASEASAPATAPAAQMSTASSLSKGKNIPSADAAVAPPSGKPDMRAVISSLESFASHYASLEVDKAQLQKEVESSSSKLEGAIKIAAEAHTEIDTLKEELKELKQKLKDEEAAKLTAEAQALEKDELLRQSSLDLLSNAPFAPLLIIAFANIGSCINVFFMLLFFSGAADIPVEALDKGAMARIHSMIFPKISQDKTLGQLIDAFAVNTREVIEVYPVPSFADDSSSALPESDRLQRMRDRVLQMERDMRNTYALAAIVNKKNELAADTERYTLTELHKAGESLNFIALNKAEENKRIQERVHALTQLSSVDEVFWREQAKALTVPSSRTGFNKYIVSLTRFTKH</sequence>
<comment type="caution">
    <text evidence="4">The sequence shown here is derived from an EMBL/GenBank/DDBJ whole genome shotgun (WGS) entry which is preliminary data.</text>
</comment>
<feature type="compositionally biased region" description="Low complexity" evidence="2">
    <location>
        <begin position="190"/>
        <end position="209"/>
    </location>
</feature>
<evidence type="ECO:0000313" key="5">
    <source>
        <dbReference type="Proteomes" id="UP001231189"/>
    </source>
</evidence>
<dbReference type="PANTHER" id="PTHR33026">
    <property type="entry name" value="OS06G0360600 PROTEIN"/>
    <property type="match status" value="1"/>
</dbReference>
<feature type="region of interest" description="Disordered" evidence="2">
    <location>
        <begin position="40"/>
        <end position="110"/>
    </location>
</feature>
<name>A0AAD8SI41_LOLMU</name>
<feature type="transmembrane region" description="Helical" evidence="3">
    <location>
        <begin position="329"/>
        <end position="353"/>
    </location>
</feature>
<keyword evidence="1" id="KW-0175">Coiled coil</keyword>
<organism evidence="4 5">
    <name type="scientific">Lolium multiflorum</name>
    <name type="common">Italian ryegrass</name>
    <name type="synonym">Lolium perenne subsp. multiflorum</name>
    <dbReference type="NCBI Taxonomy" id="4521"/>
    <lineage>
        <taxon>Eukaryota</taxon>
        <taxon>Viridiplantae</taxon>
        <taxon>Streptophyta</taxon>
        <taxon>Embryophyta</taxon>
        <taxon>Tracheophyta</taxon>
        <taxon>Spermatophyta</taxon>
        <taxon>Magnoliopsida</taxon>
        <taxon>Liliopsida</taxon>
        <taxon>Poales</taxon>
        <taxon>Poaceae</taxon>
        <taxon>BOP clade</taxon>
        <taxon>Pooideae</taxon>
        <taxon>Poodae</taxon>
        <taxon>Poeae</taxon>
        <taxon>Poeae Chloroplast Group 2 (Poeae type)</taxon>
        <taxon>Loliodinae</taxon>
        <taxon>Loliinae</taxon>
        <taxon>Lolium</taxon>
    </lineage>
</organism>
<dbReference type="EMBL" id="JAUUTY010000004">
    <property type="protein sequence ID" value="KAK1652044.1"/>
    <property type="molecule type" value="Genomic_DNA"/>
</dbReference>
<dbReference type="PANTHER" id="PTHR33026:SF7">
    <property type="entry name" value="OS03G0100275 PROTEIN"/>
    <property type="match status" value="1"/>
</dbReference>
<evidence type="ECO:0000256" key="1">
    <source>
        <dbReference type="SAM" id="Coils"/>
    </source>
</evidence>
<gene>
    <name evidence="4" type="ORF">QYE76_069849</name>
</gene>
<dbReference type="Proteomes" id="UP001231189">
    <property type="component" value="Unassembled WGS sequence"/>
</dbReference>
<keyword evidence="3" id="KW-0812">Transmembrane</keyword>
<feature type="compositionally biased region" description="Acidic residues" evidence="2">
    <location>
        <begin position="158"/>
        <end position="172"/>
    </location>
</feature>
<keyword evidence="5" id="KW-1185">Reference proteome</keyword>
<proteinExistence type="predicted"/>
<evidence type="ECO:0000256" key="3">
    <source>
        <dbReference type="SAM" id="Phobius"/>
    </source>
</evidence>
<evidence type="ECO:0000256" key="2">
    <source>
        <dbReference type="SAM" id="MobiDB-lite"/>
    </source>
</evidence>
<accession>A0AAD8SI41</accession>
<keyword evidence="3" id="KW-0472">Membrane</keyword>